<organism evidence="3 4">
    <name type="scientific">Saccharothrix lopnurensis</name>
    <dbReference type="NCBI Taxonomy" id="1670621"/>
    <lineage>
        <taxon>Bacteria</taxon>
        <taxon>Bacillati</taxon>
        <taxon>Actinomycetota</taxon>
        <taxon>Actinomycetes</taxon>
        <taxon>Pseudonocardiales</taxon>
        <taxon>Pseudonocardiaceae</taxon>
        <taxon>Saccharothrix</taxon>
    </lineage>
</organism>
<reference evidence="4" key="1">
    <citation type="journal article" date="2019" name="Int. J. Syst. Evol. Microbiol.">
        <title>The Global Catalogue of Microorganisms (GCM) 10K type strain sequencing project: providing services to taxonomists for standard genome sequencing and annotation.</title>
        <authorList>
            <consortium name="The Broad Institute Genomics Platform"/>
            <consortium name="The Broad Institute Genome Sequencing Center for Infectious Disease"/>
            <person name="Wu L."/>
            <person name="Ma J."/>
        </authorList>
    </citation>
    <scope>NUCLEOTIDE SEQUENCE [LARGE SCALE GENOMIC DNA]</scope>
    <source>
        <strain evidence="4">CGMCC 4.7246</strain>
    </source>
</reference>
<keyword evidence="2" id="KW-0732">Signal</keyword>
<feature type="chain" id="PRO_5047186341" description="DUF3558 domain-containing protein" evidence="2">
    <location>
        <begin position="30"/>
        <end position="216"/>
    </location>
</feature>
<evidence type="ECO:0008006" key="5">
    <source>
        <dbReference type="Google" id="ProtNLM"/>
    </source>
</evidence>
<keyword evidence="4" id="KW-1185">Reference proteome</keyword>
<evidence type="ECO:0000313" key="3">
    <source>
        <dbReference type="EMBL" id="MFC6091633.1"/>
    </source>
</evidence>
<proteinExistence type="predicted"/>
<evidence type="ECO:0000313" key="4">
    <source>
        <dbReference type="Proteomes" id="UP001596220"/>
    </source>
</evidence>
<feature type="region of interest" description="Disordered" evidence="1">
    <location>
        <begin position="140"/>
        <end position="169"/>
    </location>
</feature>
<gene>
    <name evidence="3" type="ORF">ACFP3R_20370</name>
</gene>
<name>A0ABW1P7P3_9PSEU</name>
<comment type="caution">
    <text evidence="3">The sequence shown here is derived from an EMBL/GenBank/DDBJ whole genome shotgun (WGS) entry which is preliminary data.</text>
</comment>
<dbReference type="RefSeq" id="WP_380637909.1">
    <property type="nucleotide sequence ID" value="NZ_JBHSQO010000020.1"/>
</dbReference>
<feature type="signal peptide" evidence="2">
    <location>
        <begin position="1"/>
        <end position="29"/>
    </location>
</feature>
<protein>
    <recommendedName>
        <fullName evidence="5">DUF3558 domain-containing protein</fullName>
    </recommendedName>
</protein>
<dbReference type="EMBL" id="JBHSQO010000020">
    <property type="protein sequence ID" value="MFC6091633.1"/>
    <property type="molecule type" value="Genomic_DNA"/>
</dbReference>
<dbReference type="Proteomes" id="UP001596220">
    <property type="component" value="Unassembled WGS sequence"/>
</dbReference>
<sequence length="216" mass="21645">MTDFTRLVRPAALLTGACALLLGTTQAVALGVPSAATPTPSTASDGGARIVLGDLDPKVDAAAVGAPFDPCGLGWEAFPAPVRPEKPNAPRLRPPGDNDIYSTACRYDHSGAAVLKPGEQSAVGARFITVVAWAKADDGMSANPAEHPDAHPAQFGDKPGLIKPGTNASSGDPTCTAILALANGVAGITVTNGRFPSVDTCTIARTVGDAVAAAAP</sequence>
<evidence type="ECO:0000256" key="1">
    <source>
        <dbReference type="SAM" id="MobiDB-lite"/>
    </source>
</evidence>
<evidence type="ECO:0000256" key="2">
    <source>
        <dbReference type="SAM" id="SignalP"/>
    </source>
</evidence>
<accession>A0ABW1P7P3</accession>